<name>A0A7C4U7G0_UNCW3</name>
<keyword evidence="4" id="KW-0812">Transmembrane</keyword>
<keyword evidence="4" id="KW-0472">Membrane</keyword>
<dbReference type="GO" id="GO:0016987">
    <property type="term" value="F:sigma factor activity"/>
    <property type="evidence" value="ECO:0007669"/>
    <property type="project" value="UniProtKB-KW"/>
</dbReference>
<organism evidence="6">
    <name type="scientific">candidate division WOR-3 bacterium</name>
    <dbReference type="NCBI Taxonomy" id="2052148"/>
    <lineage>
        <taxon>Bacteria</taxon>
        <taxon>Bacteria division WOR-3</taxon>
    </lineage>
</organism>
<evidence type="ECO:0000313" key="6">
    <source>
        <dbReference type="EMBL" id="HGW91996.1"/>
    </source>
</evidence>
<proteinExistence type="predicted"/>
<dbReference type="Gene3D" id="1.10.1740.10">
    <property type="match status" value="1"/>
</dbReference>
<feature type="transmembrane region" description="Helical" evidence="4">
    <location>
        <begin position="83"/>
        <end position="103"/>
    </location>
</feature>
<dbReference type="InterPro" id="IPR013325">
    <property type="entry name" value="RNA_pol_sigma_r2"/>
</dbReference>
<comment type="caution">
    <text evidence="6">The sequence shown here is derived from an EMBL/GenBank/DDBJ whole genome shotgun (WGS) entry which is preliminary data.</text>
</comment>
<evidence type="ECO:0000256" key="1">
    <source>
        <dbReference type="ARBA" id="ARBA00023015"/>
    </source>
</evidence>
<evidence type="ECO:0000256" key="4">
    <source>
        <dbReference type="SAM" id="Phobius"/>
    </source>
</evidence>
<dbReference type="InterPro" id="IPR039425">
    <property type="entry name" value="RNA_pol_sigma-70-like"/>
</dbReference>
<accession>A0A7C4U7G0</accession>
<reference evidence="6" key="1">
    <citation type="journal article" date="2020" name="mSystems">
        <title>Genome- and Community-Level Interaction Insights into Carbon Utilization and Element Cycling Functions of Hydrothermarchaeota in Hydrothermal Sediment.</title>
        <authorList>
            <person name="Zhou Z."/>
            <person name="Liu Y."/>
            <person name="Xu W."/>
            <person name="Pan J."/>
            <person name="Luo Z.H."/>
            <person name="Li M."/>
        </authorList>
    </citation>
    <scope>NUCLEOTIDE SEQUENCE [LARGE SCALE GENOMIC DNA]</scope>
    <source>
        <strain evidence="6">SpSt-780</strain>
    </source>
</reference>
<protein>
    <recommendedName>
        <fullName evidence="5">RNA polymerase sigma-70 region 2 domain-containing protein</fullName>
    </recommendedName>
</protein>
<keyword evidence="1" id="KW-0805">Transcription regulation</keyword>
<dbReference type="PANTHER" id="PTHR43133:SF51">
    <property type="entry name" value="RNA POLYMERASE SIGMA FACTOR"/>
    <property type="match status" value="1"/>
</dbReference>
<sequence length="153" mass="18183">MEEKEIIKEVKNGKKELFGSIVEKYMKKAYAVALYYTHDTHLSWDISQEAFYRVFKNIRNFKENEEFFPYLYKVIVNIIERSIGWIFLSIGLIITISFGLIQLVQGLMKDTEIPLYFKVGIFSLVIGFVILIVSIFRERLILSKYDKYKEVER</sequence>
<dbReference type="InterPro" id="IPR007627">
    <property type="entry name" value="RNA_pol_sigma70_r2"/>
</dbReference>
<dbReference type="SUPFAM" id="SSF88946">
    <property type="entry name" value="Sigma2 domain of RNA polymerase sigma factors"/>
    <property type="match status" value="1"/>
</dbReference>
<dbReference type="AlphaFoldDB" id="A0A7C4U7G0"/>
<gene>
    <name evidence="6" type="ORF">ENV67_05580</name>
</gene>
<keyword evidence="4" id="KW-1133">Transmembrane helix</keyword>
<dbReference type="EMBL" id="DTHG01000070">
    <property type="protein sequence ID" value="HGW91996.1"/>
    <property type="molecule type" value="Genomic_DNA"/>
</dbReference>
<feature type="domain" description="RNA polymerase sigma-70 region 2" evidence="5">
    <location>
        <begin position="21"/>
        <end position="80"/>
    </location>
</feature>
<keyword evidence="2" id="KW-0731">Sigma factor</keyword>
<dbReference type="GO" id="GO:0006352">
    <property type="term" value="P:DNA-templated transcription initiation"/>
    <property type="evidence" value="ECO:0007669"/>
    <property type="project" value="InterPro"/>
</dbReference>
<dbReference type="Pfam" id="PF04542">
    <property type="entry name" value="Sigma70_r2"/>
    <property type="match status" value="1"/>
</dbReference>
<evidence type="ECO:0000256" key="2">
    <source>
        <dbReference type="ARBA" id="ARBA00023082"/>
    </source>
</evidence>
<feature type="transmembrane region" description="Helical" evidence="4">
    <location>
        <begin position="115"/>
        <end position="136"/>
    </location>
</feature>
<evidence type="ECO:0000256" key="3">
    <source>
        <dbReference type="ARBA" id="ARBA00023163"/>
    </source>
</evidence>
<dbReference type="PANTHER" id="PTHR43133">
    <property type="entry name" value="RNA POLYMERASE ECF-TYPE SIGMA FACTO"/>
    <property type="match status" value="1"/>
</dbReference>
<evidence type="ECO:0000259" key="5">
    <source>
        <dbReference type="Pfam" id="PF04542"/>
    </source>
</evidence>
<keyword evidence="3" id="KW-0804">Transcription</keyword>